<keyword evidence="1" id="KW-0812">Transmembrane</keyword>
<feature type="transmembrane region" description="Helical" evidence="1">
    <location>
        <begin position="32"/>
        <end position="53"/>
    </location>
</feature>
<dbReference type="RefSeq" id="YP_010084802.1">
    <property type="nucleotide sequence ID" value="NC_055165.1"/>
</dbReference>
<reference evidence="2" key="1">
    <citation type="journal article" date="2017" name="Arch. Virol.">
        <title>Complete genome sequence of shrimp hemocyte iridescent virus (SHIV) isolated from white leg shrimp, Litopenaeus vannamei.</title>
        <authorList>
            <person name="Qiu L."/>
            <person name="Chen M.M."/>
            <person name="Wang R.Y."/>
            <person name="Wan X.Y."/>
            <person name="Li C."/>
            <person name="Zhang Q.L."/>
            <person name="Dong X."/>
            <person name="Yang B."/>
            <person name="Xiang J.H."/>
            <person name="Huang J."/>
        </authorList>
    </citation>
    <scope>NUCLEOTIDE SEQUENCE [LARGE SCALE GENOMIC DNA]</scope>
    <source>
        <strain evidence="2">20141215</strain>
    </source>
</reference>
<reference evidence="2" key="2">
    <citation type="journal article" date="2017" name="Sci. Rep.">
        <title>Characterization of a new member of Iridoviridae, Shrimp hemocyte iridescent virus (SHIV), found in white leg shrimp (Litopenaeus vannamei).</title>
        <authorList>
            <person name="Qiu L."/>
            <person name="Chen M.M."/>
            <person name="Wan X.Y."/>
            <person name="Li C."/>
            <person name="Zhang Q.L."/>
            <person name="Wang R.Y."/>
            <person name="Cheng D.Y."/>
            <person name="Dong X."/>
            <person name="Yang B."/>
            <person name="Wang X.H."/>
            <person name="Xiang J.H."/>
            <person name="Huang J."/>
        </authorList>
    </citation>
    <scope>NUCLEOTIDE SEQUENCE [LARGE SCALE GENOMIC DNA]</scope>
    <source>
        <strain evidence="2">20141215</strain>
    </source>
</reference>
<dbReference type="Proteomes" id="UP000297192">
    <property type="component" value="Segment"/>
</dbReference>
<feature type="transmembrane region" description="Helical" evidence="1">
    <location>
        <begin position="60"/>
        <end position="82"/>
    </location>
</feature>
<accession>A0A291B0N9</accession>
<evidence type="ECO:0008006" key="4">
    <source>
        <dbReference type="Google" id="ProtNLM"/>
    </source>
</evidence>
<feature type="transmembrane region" description="Helical" evidence="1">
    <location>
        <begin position="94"/>
        <end position="112"/>
    </location>
</feature>
<organism evidence="2">
    <name type="scientific">Shrimp hemocyte iridescent virus</name>
    <dbReference type="NCBI Taxonomy" id="2039780"/>
    <lineage>
        <taxon>Viruses</taxon>
        <taxon>Varidnaviria</taxon>
        <taxon>Bamfordvirae</taxon>
        <taxon>Nucleocytoviricota</taxon>
        <taxon>Megaviricetes</taxon>
        <taxon>Pimascovirales</taxon>
        <taxon>Pimascovirales incertae sedis</taxon>
        <taxon>Iridoviridae</taxon>
        <taxon>Betairidovirinae</taxon>
        <taxon>Decapodiridovirus</taxon>
        <taxon>Decapodiridovirus litopenaeus1</taxon>
        <taxon>Decapod iridescent virus 1</taxon>
    </lineage>
</organism>
<keyword evidence="3" id="KW-1185">Reference proteome</keyword>
<protein>
    <recommendedName>
        <fullName evidence="4">Transmembrane protein</fullName>
    </recommendedName>
</protein>
<dbReference type="KEGG" id="vg:65099822"/>
<keyword evidence="1" id="KW-1133">Transmembrane helix</keyword>
<dbReference type="GeneID" id="65099822"/>
<proteinExistence type="predicted"/>
<evidence type="ECO:0000313" key="2">
    <source>
        <dbReference type="EMBL" id="ATE87059.1"/>
    </source>
</evidence>
<sequence>MIFGPKSNETATNPDAHMFSQILNSPNEMQNFGFFFIAMFNMIVDVGFIHGILSKITSFIFLFFIVRILDALFVYVYIIVHLAHPIEGEYLKHLLFPCILFIFYSFIVGKTWKIYKFILQEKISELNEFVDGMMDKRVEPEDVYKIELNEGEEPPEYNSLKF</sequence>
<keyword evidence="1" id="KW-0472">Membrane</keyword>
<name>A0A291B0N9_9VIRU</name>
<dbReference type="EMBL" id="MF599468">
    <property type="protein sequence ID" value="ATE87059.1"/>
    <property type="molecule type" value="Genomic_DNA"/>
</dbReference>
<evidence type="ECO:0000256" key="1">
    <source>
        <dbReference type="SAM" id="Phobius"/>
    </source>
</evidence>
<evidence type="ECO:0000313" key="3">
    <source>
        <dbReference type="Proteomes" id="UP000297192"/>
    </source>
</evidence>
<gene>
    <name evidence="2" type="primary">50L</name>
</gene>